<keyword evidence="4" id="KW-1185">Reference proteome</keyword>
<dbReference type="OrthoDB" id="9788327at2"/>
<dbReference type="Pfam" id="PF01841">
    <property type="entry name" value="Transglut_core"/>
    <property type="match status" value="1"/>
</dbReference>
<protein>
    <submittedName>
        <fullName evidence="3">Transglutaminase-like superfamily protein</fullName>
    </submittedName>
</protein>
<reference evidence="3 4" key="1">
    <citation type="submission" date="2016-11" db="EMBL/GenBank/DDBJ databases">
        <authorList>
            <person name="Jaros S."/>
            <person name="Januszkiewicz K."/>
            <person name="Wedrychowicz H."/>
        </authorList>
    </citation>
    <scope>NUCLEOTIDE SEQUENCE [LARGE SCALE GENOMIC DNA]</scope>
    <source>
        <strain evidence="3 4">DSM 15480</strain>
    </source>
</reference>
<name>A0A1M6LYW4_9FIRM</name>
<feature type="transmembrane region" description="Helical" evidence="1">
    <location>
        <begin position="12"/>
        <end position="31"/>
    </location>
</feature>
<dbReference type="RefSeq" id="WP_073107154.1">
    <property type="nucleotide sequence ID" value="NZ_FQZY01000016.1"/>
</dbReference>
<dbReference type="EMBL" id="FQZY01000016">
    <property type="protein sequence ID" value="SHJ76417.1"/>
    <property type="molecule type" value="Genomic_DNA"/>
</dbReference>
<keyword evidence="1" id="KW-0812">Transmembrane</keyword>
<dbReference type="InterPro" id="IPR038765">
    <property type="entry name" value="Papain-like_cys_pep_sf"/>
</dbReference>
<evidence type="ECO:0000313" key="3">
    <source>
        <dbReference type="EMBL" id="SHJ76417.1"/>
    </source>
</evidence>
<dbReference type="PANTHER" id="PTHR46333:SF2">
    <property type="entry name" value="CYTOKINESIS PROTEIN 3"/>
    <property type="match status" value="1"/>
</dbReference>
<proteinExistence type="predicted"/>
<feature type="domain" description="Transglutaminase-like" evidence="2">
    <location>
        <begin position="167"/>
        <end position="253"/>
    </location>
</feature>
<gene>
    <name evidence="3" type="ORF">SAMN02745243_01314</name>
</gene>
<dbReference type="GO" id="GO:0005737">
    <property type="term" value="C:cytoplasm"/>
    <property type="evidence" value="ECO:0007669"/>
    <property type="project" value="TreeGrafter"/>
</dbReference>
<dbReference type="Proteomes" id="UP000184301">
    <property type="component" value="Unassembled WGS sequence"/>
</dbReference>
<evidence type="ECO:0000313" key="4">
    <source>
        <dbReference type="Proteomes" id="UP000184301"/>
    </source>
</evidence>
<dbReference type="SUPFAM" id="SSF54001">
    <property type="entry name" value="Cysteine proteinases"/>
    <property type="match status" value="1"/>
</dbReference>
<organism evidence="3 4">
    <name type="scientific">Hespellia stercorisuis DSM 15480</name>
    <dbReference type="NCBI Taxonomy" id="1121950"/>
    <lineage>
        <taxon>Bacteria</taxon>
        <taxon>Bacillati</taxon>
        <taxon>Bacillota</taxon>
        <taxon>Clostridia</taxon>
        <taxon>Lachnospirales</taxon>
        <taxon>Lachnospiraceae</taxon>
        <taxon>Hespellia</taxon>
    </lineage>
</organism>
<dbReference type="STRING" id="1121950.SAMN02745243_01314"/>
<keyword evidence="1" id="KW-1133">Transmembrane helix</keyword>
<dbReference type="InterPro" id="IPR052557">
    <property type="entry name" value="CAP/Cytokinesis_protein"/>
</dbReference>
<keyword evidence="1" id="KW-0472">Membrane</keyword>
<dbReference type="PANTHER" id="PTHR46333">
    <property type="entry name" value="CYTOKINESIS PROTEIN 3"/>
    <property type="match status" value="1"/>
</dbReference>
<sequence length="398" mass="45582">MSRRRRRNTGLKIILFIVIVCVTTGVIYWKMEPVTDKIRNIVNEKSSIPFTENTIEESAVATQYYYQQLSEDEKIVYKEILQGVQEEQGEIYLHTTAADRVGAVYTSVIYDFPELFWCTGEASTTSYNDYSVMQPLYACTGETREQMKAGIEQAADVCISGMDPNAGTYDKVKYIYEYIVNTTDYDINAEYSQNIYSVLVNKVSVCAGYSRTMQYLLQKCGIEGMYVTGVINETMEAHAWNIVNCDGGYYQVDVTWGDPVFLQQEEDTAQPESNINYDYLCCTDSEIYKTHTVDTEVVFPACTSMAYNYYILNGMYYDTFDADICLNAMNDTIYSGGPQTVFKFANDEVYHQAHDMIINDLLQRAAQNLLQNYGLMQTNSSYIDDPQMDKIVIMWSYQ</sequence>
<accession>A0A1M6LYW4</accession>
<dbReference type="Gene3D" id="3.10.620.30">
    <property type="match status" value="1"/>
</dbReference>
<evidence type="ECO:0000256" key="1">
    <source>
        <dbReference type="SAM" id="Phobius"/>
    </source>
</evidence>
<dbReference type="InterPro" id="IPR002931">
    <property type="entry name" value="Transglutaminase-like"/>
</dbReference>
<evidence type="ECO:0000259" key="2">
    <source>
        <dbReference type="Pfam" id="PF01841"/>
    </source>
</evidence>
<dbReference type="AlphaFoldDB" id="A0A1M6LYW4"/>